<proteinExistence type="predicted"/>
<feature type="region of interest" description="Disordered" evidence="1">
    <location>
        <begin position="1"/>
        <end position="35"/>
    </location>
</feature>
<evidence type="ECO:0000313" key="2">
    <source>
        <dbReference type="EMBL" id="CAB4143590.1"/>
    </source>
</evidence>
<name>A0A6J5MEQ1_9CAUD</name>
<sequence>MSKYIQNVASLKKEEPAKRKKAAKKTATKKESKDK</sequence>
<reference evidence="2" key="1">
    <citation type="submission" date="2020-04" db="EMBL/GenBank/DDBJ databases">
        <authorList>
            <person name="Chiriac C."/>
            <person name="Salcher M."/>
            <person name="Ghai R."/>
            <person name="Kavagutti S V."/>
        </authorList>
    </citation>
    <scope>NUCLEOTIDE SEQUENCE</scope>
</reference>
<evidence type="ECO:0000256" key="1">
    <source>
        <dbReference type="SAM" id="MobiDB-lite"/>
    </source>
</evidence>
<accession>A0A6J5MEQ1</accession>
<gene>
    <name evidence="2" type="ORF">UFOVP436_184</name>
    <name evidence="3" type="ORF">UFOVP784_184</name>
</gene>
<feature type="compositionally biased region" description="Basic residues" evidence="1">
    <location>
        <begin position="18"/>
        <end position="27"/>
    </location>
</feature>
<evidence type="ECO:0000313" key="3">
    <source>
        <dbReference type="EMBL" id="CAB4162923.1"/>
    </source>
</evidence>
<dbReference type="EMBL" id="LR796418">
    <property type="protein sequence ID" value="CAB4143590.1"/>
    <property type="molecule type" value="Genomic_DNA"/>
</dbReference>
<protein>
    <submittedName>
        <fullName evidence="2">Uncharacterized protein</fullName>
    </submittedName>
</protein>
<organism evidence="2">
    <name type="scientific">uncultured Caudovirales phage</name>
    <dbReference type="NCBI Taxonomy" id="2100421"/>
    <lineage>
        <taxon>Viruses</taxon>
        <taxon>Duplodnaviria</taxon>
        <taxon>Heunggongvirae</taxon>
        <taxon>Uroviricota</taxon>
        <taxon>Caudoviricetes</taxon>
        <taxon>Peduoviridae</taxon>
        <taxon>Maltschvirus</taxon>
        <taxon>Maltschvirus maltsch</taxon>
    </lineage>
</organism>
<dbReference type="EMBL" id="LR796737">
    <property type="protein sequence ID" value="CAB4162923.1"/>
    <property type="molecule type" value="Genomic_DNA"/>
</dbReference>